<accession>A0A8E2RY70</accession>
<dbReference type="EMBL" id="PVFZ01000026">
    <property type="protein sequence ID" value="PRF25540.1"/>
    <property type="molecule type" value="Genomic_DNA"/>
</dbReference>
<dbReference type="RefSeq" id="WP_105767807.1">
    <property type="nucleotide sequence ID" value="NZ_CADFDF010000001.1"/>
</dbReference>
<evidence type="ECO:0000313" key="8">
    <source>
        <dbReference type="Proteomes" id="UP000237686"/>
    </source>
</evidence>
<dbReference type="PANTHER" id="PTHR43859:SF4">
    <property type="entry name" value="BUTANOATE--COA LIGASE AAE1-RELATED"/>
    <property type="match status" value="1"/>
</dbReference>
<protein>
    <submittedName>
        <fullName evidence="7">Acyl-CoA synthetase</fullName>
    </submittedName>
</protein>
<sequence length="550" mass="59580">MTQMFEAGLGRREANYVPLTPIDFLVRSAEVYGDRVAIVHGDVRRTWAETYARARRLASALAAAGVGRGETVAALLPNIPAMVEAHFGVPMAGAVLNTINTRLDAASVLFMLRHGEAKVLIVDTEYADIAQRAALELPALKIVSVADAMPADPARFARAIDYEAFVAAGDPDYAWAPPADEWEAIALNYTSGTTGDPKGVVYHHRGAYLAAISNILEWDMPKHAVYLWTLPMFHCNGWCFPWAVAARAGVNVCLRKFDAKTVFDLIRRERVTHYCGAPIVQSAIANAPAELREGIDHTVHAMVAGAAPAPAVIAKMKEIGFDLLHVYGLTEVYGPATVCAKQAHWDALSDDERARLNARQGVRYHLEAGATVLDPDTMAPVPADGETLGEIMFRGNICMKGYLKNEKATDEAFHGGWFHTGDLGVLTPDGYIRIKDRRKDIIISGGENISSIEVEDALYRHPAVAVAAVVAMPDPKWGEVPCAFVELRDGASATEEEIVAHCRQLLAGFKVPKAVRFGELPKTSTGKIQKFQLRHAVGSAGAIDLAGDKK</sequence>
<dbReference type="PANTHER" id="PTHR43859">
    <property type="entry name" value="ACYL-ACTIVATING ENZYME"/>
    <property type="match status" value="1"/>
</dbReference>
<gene>
    <name evidence="7" type="ORF">C6P98_08835</name>
</gene>
<dbReference type="GO" id="GO:0016874">
    <property type="term" value="F:ligase activity"/>
    <property type="evidence" value="ECO:0007669"/>
    <property type="project" value="UniProtKB-KW"/>
</dbReference>
<evidence type="ECO:0000259" key="5">
    <source>
        <dbReference type="Pfam" id="PF00501"/>
    </source>
</evidence>
<dbReference type="GO" id="GO:0006631">
    <property type="term" value="P:fatty acid metabolic process"/>
    <property type="evidence" value="ECO:0007669"/>
    <property type="project" value="UniProtKB-KW"/>
</dbReference>
<evidence type="ECO:0000259" key="6">
    <source>
        <dbReference type="Pfam" id="PF13193"/>
    </source>
</evidence>
<dbReference type="CDD" id="cd12118">
    <property type="entry name" value="ttLC_FACS_AEE21_like"/>
    <property type="match status" value="1"/>
</dbReference>
<dbReference type="FunFam" id="3.30.300.30:FF:000008">
    <property type="entry name" value="2,3-dihydroxybenzoate-AMP ligase"/>
    <property type="match status" value="1"/>
</dbReference>
<keyword evidence="4" id="KW-0443">Lipid metabolism</keyword>
<dbReference type="InterPro" id="IPR025110">
    <property type="entry name" value="AMP-bd_C"/>
</dbReference>
<dbReference type="InterPro" id="IPR000873">
    <property type="entry name" value="AMP-dep_synth/lig_dom"/>
</dbReference>
<evidence type="ECO:0000313" key="7">
    <source>
        <dbReference type="EMBL" id="PRF25540.1"/>
    </source>
</evidence>
<organism evidence="7 8">
    <name type="scientific">Burkholderia multivorans</name>
    <dbReference type="NCBI Taxonomy" id="87883"/>
    <lineage>
        <taxon>Bacteria</taxon>
        <taxon>Pseudomonadati</taxon>
        <taxon>Pseudomonadota</taxon>
        <taxon>Betaproteobacteria</taxon>
        <taxon>Burkholderiales</taxon>
        <taxon>Burkholderiaceae</taxon>
        <taxon>Burkholderia</taxon>
        <taxon>Burkholderia cepacia complex</taxon>
    </lineage>
</organism>
<dbReference type="InterPro" id="IPR020845">
    <property type="entry name" value="AMP-binding_CS"/>
</dbReference>
<keyword evidence="3" id="KW-0276">Fatty acid metabolism</keyword>
<proteinExistence type="inferred from homology"/>
<comment type="similarity">
    <text evidence="1">Belongs to the ATP-dependent AMP-binding enzyme family.</text>
</comment>
<evidence type="ECO:0000256" key="2">
    <source>
        <dbReference type="ARBA" id="ARBA00022598"/>
    </source>
</evidence>
<evidence type="ECO:0000256" key="3">
    <source>
        <dbReference type="ARBA" id="ARBA00022832"/>
    </source>
</evidence>
<dbReference type="InterPro" id="IPR042099">
    <property type="entry name" value="ANL_N_sf"/>
</dbReference>
<dbReference type="NCBIfam" id="NF006020">
    <property type="entry name" value="PRK08162.1"/>
    <property type="match status" value="1"/>
</dbReference>
<reference evidence="7 8" key="1">
    <citation type="submission" date="2018-03" db="EMBL/GenBank/DDBJ databases">
        <authorList>
            <person name="Nguyen K."/>
            <person name="Fouts D."/>
            <person name="Sutton G."/>
        </authorList>
    </citation>
    <scope>NUCLEOTIDE SEQUENCE [LARGE SCALE GENOMIC DNA]</scope>
    <source>
        <strain evidence="7 8">AU17135</strain>
    </source>
</reference>
<keyword evidence="2" id="KW-0436">Ligase</keyword>
<name>A0A8E2RY70_9BURK</name>
<dbReference type="AlphaFoldDB" id="A0A8E2RY70"/>
<dbReference type="Pfam" id="PF00501">
    <property type="entry name" value="AMP-binding"/>
    <property type="match status" value="1"/>
</dbReference>
<dbReference type="Proteomes" id="UP000237686">
    <property type="component" value="Unassembled WGS sequence"/>
</dbReference>
<dbReference type="Gene3D" id="3.40.50.12780">
    <property type="entry name" value="N-terminal domain of ligase-like"/>
    <property type="match status" value="1"/>
</dbReference>
<evidence type="ECO:0000256" key="4">
    <source>
        <dbReference type="ARBA" id="ARBA00023098"/>
    </source>
</evidence>
<feature type="domain" description="AMP-dependent synthetase/ligase" evidence="5">
    <location>
        <begin position="27"/>
        <end position="403"/>
    </location>
</feature>
<dbReference type="PROSITE" id="PS00455">
    <property type="entry name" value="AMP_BINDING"/>
    <property type="match status" value="1"/>
</dbReference>
<feature type="domain" description="AMP-binding enzyme C-terminal" evidence="6">
    <location>
        <begin position="453"/>
        <end position="527"/>
    </location>
</feature>
<evidence type="ECO:0000256" key="1">
    <source>
        <dbReference type="ARBA" id="ARBA00006432"/>
    </source>
</evidence>
<dbReference type="FunFam" id="3.40.50.12780:FF:000003">
    <property type="entry name" value="Long-chain-fatty-acid--CoA ligase FadD"/>
    <property type="match status" value="1"/>
</dbReference>
<dbReference type="SUPFAM" id="SSF56801">
    <property type="entry name" value="Acetyl-CoA synthetase-like"/>
    <property type="match status" value="1"/>
</dbReference>
<dbReference type="Pfam" id="PF13193">
    <property type="entry name" value="AMP-binding_C"/>
    <property type="match status" value="1"/>
</dbReference>
<dbReference type="Gene3D" id="3.30.300.30">
    <property type="match status" value="1"/>
</dbReference>
<dbReference type="InterPro" id="IPR045851">
    <property type="entry name" value="AMP-bd_C_sf"/>
</dbReference>
<comment type="caution">
    <text evidence="7">The sequence shown here is derived from an EMBL/GenBank/DDBJ whole genome shotgun (WGS) entry which is preliminary data.</text>
</comment>